<dbReference type="AlphaFoldDB" id="A0ABD3BZU4"/>
<sequence>MGAARISVAIIRRRFGPKVPFLVLLSCTILISYWPASVLAADVTLNSMEIFKTHEWLPSKPTVYFQCKGEDKISLPDVKDKNVLYTFKGEESWQPLTQIQDKKCKRCGIYEKDPIKTVELDEWELCPSDFTSDGKYIHFKEREFNATLQCPECVSLGGQASNHSETQTKPKTDSEPESNELRWAIIAAIIVVVSGVFIAGLVSICKYCQKRKRQQQQARFLKLFEETDDIEDELGIGPLSHAI</sequence>
<name>A0ABD3BZU4_9LAMI</name>
<dbReference type="PANTHER" id="PTHR33780">
    <property type="entry name" value="EXPRESSED PROTEIN"/>
    <property type="match status" value="1"/>
</dbReference>
<dbReference type="Pfam" id="PF25829">
    <property type="entry name" value="DUF7953"/>
    <property type="match status" value="1"/>
</dbReference>
<feature type="transmembrane region" description="Helical" evidence="1">
    <location>
        <begin position="183"/>
        <end position="205"/>
    </location>
</feature>
<evidence type="ECO:0000313" key="4">
    <source>
        <dbReference type="Proteomes" id="UP001632038"/>
    </source>
</evidence>
<evidence type="ECO:0000256" key="1">
    <source>
        <dbReference type="SAM" id="Phobius"/>
    </source>
</evidence>
<reference evidence="4" key="1">
    <citation type="journal article" date="2024" name="IScience">
        <title>Strigolactones Initiate the Formation of Haustorium-like Structures in Castilleja.</title>
        <authorList>
            <person name="Buerger M."/>
            <person name="Peterson D."/>
            <person name="Chory J."/>
        </authorList>
    </citation>
    <scope>NUCLEOTIDE SEQUENCE [LARGE SCALE GENOMIC DNA]</scope>
</reference>
<keyword evidence="1" id="KW-0812">Transmembrane</keyword>
<keyword evidence="1" id="KW-0472">Membrane</keyword>
<comment type="caution">
    <text evidence="3">The sequence shown here is derived from an EMBL/GenBank/DDBJ whole genome shotgun (WGS) entry which is preliminary data.</text>
</comment>
<evidence type="ECO:0000259" key="2">
    <source>
        <dbReference type="Pfam" id="PF25829"/>
    </source>
</evidence>
<organism evidence="3 4">
    <name type="scientific">Castilleja foliolosa</name>
    <dbReference type="NCBI Taxonomy" id="1961234"/>
    <lineage>
        <taxon>Eukaryota</taxon>
        <taxon>Viridiplantae</taxon>
        <taxon>Streptophyta</taxon>
        <taxon>Embryophyta</taxon>
        <taxon>Tracheophyta</taxon>
        <taxon>Spermatophyta</taxon>
        <taxon>Magnoliopsida</taxon>
        <taxon>eudicotyledons</taxon>
        <taxon>Gunneridae</taxon>
        <taxon>Pentapetalae</taxon>
        <taxon>asterids</taxon>
        <taxon>lamiids</taxon>
        <taxon>Lamiales</taxon>
        <taxon>Orobanchaceae</taxon>
        <taxon>Pedicularideae</taxon>
        <taxon>Castillejinae</taxon>
        <taxon>Castilleja</taxon>
    </lineage>
</organism>
<keyword evidence="4" id="KW-1185">Reference proteome</keyword>
<dbReference type="EMBL" id="JAVIJP010000054">
    <property type="protein sequence ID" value="KAL3623016.1"/>
    <property type="molecule type" value="Genomic_DNA"/>
</dbReference>
<gene>
    <name evidence="3" type="ORF">CASFOL_031832</name>
</gene>
<dbReference type="Proteomes" id="UP001632038">
    <property type="component" value="Unassembled WGS sequence"/>
</dbReference>
<keyword evidence="1" id="KW-1133">Transmembrane helix</keyword>
<dbReference type="PANTHER" id="PTHR33780:SF3">
    <property type="entry name" value="EXPRESSED PROTEIN"/>
    <property type="match status" value="1"/>
</dbReference>
<feature type="domain" description="DUF7953" evidence="2">
    <location>
        <begin position="41"/>
        <end position="151"/>
    </location>
</feature>
<evidence type="ECO:0000313" key="3">
    <source>
        <dbReference type="EMBL" id="KAL3623016.1"/>
    </source>
</evidence>
<proteinExistence type="predicted"/>
<accession>A0ABD3BZU4</accession>
<dbReference type="InterPro" id="IPR057713">
    <property type="entry name" value="DUF7953"/>
</dbReference>
<protein>
    <recommendedName>
        <fullName evidence="2">DUF7953 domain-containing protein</fullName>
    </recommendedName>
</protein>